<feature type="region of interest" description="Disordered" evidence="6">
    <location>
        <begin position="65"/>
        <end position="86"/>
    </location>
</feature>
<feature type="region of interest" description="Disordered" evidence="6">
    <location>
        <begin position="120"/>
        <end position="182"/>
    </location>
</feature>
<name>A0A1V8SKG8_9PEZI</name>
<evidence type="ECO:0000259" key="7">
    <source>
        <dbReference type="SMART" id="SM00906"/>
    </source>
</evidence>
<gene>
    <name evidence="8" type="ORF">B0A48_14774</name>
</gene>
<evidence type="ECO:0000256" key="3">
    <source>
        <dbReference type="ARBA" id="ARBA00023125"/>
    </source>
</evidence>
<feature type="compositionally biased region" description="Polar residues" evidence="6">
    <location>
        <begin position="14"/>
        <end position="36"/>
    </location>
</feature>
<evidence type="ECO:0000256" key="2">
    <source>
        <dbReference type="ARBA" id="ARBA00023015"/>
    </source>
</evidence>
<evidence type="ECO:0000256" key="4">
    <source>
        <dbReference type="ARBA" id="ARBA00023163"/>
    </source>
</evidence>
<dbReference type="PANTHER" id="PTHR47171">
    <property type="entry name" value="FARA-RELATED"/>
    <property type="match status" value="1"/>
</dbReference>
<dbReference type="STRING" id="1507870.A0A1V8SKG8"/>
<protein>
    <recommendedName>
        <fullName evidence="7">Xylanolytic transcriptional activator regulatory domain-containing protein</fullName>
    </recommendedName>
</protein>
<feature type="region of interest" description="Disordered" evidence="6">
    <location>
        <begin position="952"/>
        <end position="976"/>
    </location>
</feature>
<dbReference type="Pfam" id="PF04082">
    <property type="entry name" value="Fungal_trans"/>
    <property type="match status" value="1"/>
</dbReference>
<keyword evidence="9" id="KW-1185">Reference proteome</keyword>
<evidence type="ECO:0000256" key="1">
    <source>
        <dbReference type="ARBA" id="ARBA00022833"/>
    </source>
</evidence>
<sequence length="1031" mass="113269">MSMSANEVRDHTAESAQARPQRQEISFVSFQGSTSSENRKAVRVQAAKASAAARKATIAKKLAAQERKDEVVEEADFASTPTQPRKRKAVKQFERSPGSVLVDHEVEEVDGAVAIRRRVRNGELPNTPTPPHSPVPLAEDALSLSRKRKRSVVEYTRSRRGIGSKQGQSPSRGPARSAQAPQPISLIARSIGSATGARYSHITPFANTMSAQEICVATAPPPAALAHDLPPTPLTIPGLHDSTGASLTRAEPFNAYPIEYNPIYDRLLHHMLTVFAPRGWPALKISHAQGLSWEAWMTQHALAEPALFLVRLLFASGDMIRLGILDPAVSLWLQNRAVQAINEALQSPSRACSDGLILAVGRIALHESMYGDRAAANAVHRPAQRRMIDMRGGMRGLGFPKLITRLMRWSDRVMAMQGGNARLLPDDEEDDDNGDNAGGAVKGGVRQDVQVLEQWVPNEDSSKAATTTSKKTRSERRSSLSALLTSTAQRFISDLNPEARFLDRNPTDASYPRGKATDSIGVWVDKDEYEAYIKLREARSAESVTAVIAVPSAPSASQISGLLDVYFRKFNPILPLLDEAAFRIAHSAGSVPDVLLFAICLVAAKDKDAEPFLLDSAVAGVAIPPRDFCHGLYTLMRSRPVSLGQYDRVTLIRLHALLGLYNDGPEGYEGASVAMTMAMHHCQTLGIHLGQQASQPGKDGRPMKLLFWCVWILDRFNAAGNGRPIMMADEDIAIETFVQGESGYPAFEVLLKICEVINRVISFYRPGNPPTVTGWEEHFPAFEEIVEDCAAWDLPSSMLTTLHVAYLSTAILSHRSQGTRKLPNTVPSHVRQTMAATHVIRLMALERLDSLHAFPFLPYTISLAMSVSYQHLRHDQLRHQQEDARTDFQACCRILQQLRRAWASVDAMCTLGQKVLGELKRAPANAPLRLQKPSKEARVLAGFANACRDNEEPVVNGQRNADVDQRPSSASAEDTNGMSTQIATFDPGEVNQGIFEGMDDIFGTYLDPNYPMNLDDLSFLDDFEPWSTNIT</sequence>
<keyword evidence="4" id="KW-0804">Transcription</keyword>
<evidence type="ECO:0000256" key="6">
    <source>
        <dbReference type="SAM" id="MobiDB-lite"/>
    </source>
</evidence>
<dbReference type="GO" id="GO:0006351">
    <property type="term" value="P:DNA-templated transcription"/>
    <property type="evidence" value="ECO:0007669"/>
    <property type="project" value="InterPro"/>
</dbReference>
<dbReference type="InParanoid" id="A0A1V8SKG8"/>
<reference evidence="9" key="1">
    <citation type="submission" date="2017-03" db="EMBL/GenBank/DDBJ databases">
        <title>Genomes of endolithic fungi from Antarctica.</title>
        <authorList>
            <person name="Coleine C."/>
            <person name="Masonjones S."/>
            <person name="Stajich J.E."/>
        </authorList>
    </citation>
    <scope>NUCLEOTIDE SEQUENCE [LARGE SCALE GENOMIC DNA]</scope>
    <source>
        <strain evidence="9">CCFEE 5527</strain>
    </source>
</reference>
<dbReference type="EMBL" id="NAJO01000039">
    <property type="protein sequence ID" value="OQN99632.1"/>
    <property type="molecule type" value="Genomic_DNA"/>
</dbReference>
<keyword evidence="3" id="KW-0238">DNA-binding</keyword>
<dbReference type="CDD" id="cd12148">
    <property type="entry name" value="fungal_TF_MHR"/>
    <property type="match status" value="1"/>
</dbReference>
<dbReference type="SMART" id="SM00906">
    <property type="entry name" value="Fungal_trans"/>
    <property type="match status" value="1"/>
</dbReference>
<evidence type="ECO:0000313" key="9">
    <source>
        <dbReference type="Proteomes" id="UP000192596"/>
    </source>
</evidence>
<dbReference type="GO" id="GO:0008270">
    <property type="term" value="F:zinc ion binding"/>
    <property type="evidence" value="ECO:0007669"/>
    <property type="project" value="InterPro"/>
</dbReference>
<dbReference type="InterPro" id="IPR007219">
    <property type="entry name" value="XnlR_reg_dom"/>
</dbReference>
<feature type="compositionally biased region" description="Polar residues" evidence="6">
    <location>
        <begin position="966"/>
        <end position="976"/>
    </location>
</feature>
<feature type="region of interest" description="Disordered" evidence="6">
    <location>
        <begin position="422"/>
        <end position="481"/>
    </location>
</feature>
<keyword evidence="5" id="KW-0539">Nucleus</keyword>
<dbReference type="Proteomes" id="UP000192596">
    <property type="component" value="Unassembled WGS sequence"/>
</dbReference>
<comment type="caution">
    <text evidence="8">The sequence shown here is derived from an EMBL/GenBank/DDBJ whole genome shotgun (WGS) entry which is preliminary data.</text>
</comment>
<keyword evidence="1" id="KW-0862">Zinc</keyword>
<feature type="region of interest" description="Disordered" evidence="6">
    <location>
        <begin position="1"/>
        <end position="39"/>
    </location>
</feature>
<dbReference type="PANTHER" id="PTHR47171:SF6">
    <property type="entry name" value="SPECIFIC TRANSCRIPTION FACTOR, PUTATIVE (AFU_ORTHOLOGUE AFUA_2G06130)-RELATED"/>
    <property type="match status" value="1"/>
</dbReference>
<organism evidence="8 9">
    <name type="scientific">Cryoendolithus antarcticus</name>
    <dbReference type="NCBI Taxonomy" id="1507870"/>
    <lineage>
        <taxon>Eukaryota</taxon>
        <taxon>Fungi</taxon>
        <taxon>Dikarya</taxon>
        <taxon>Ascomycota</taxon>
        <taxon>Pezizomycotina</taxon>
        <taxon>Dothideomycetes</taxon>
        <taxon>Dothideomycetidae</taxon>
        <taxon>Cladosporiales</taxon>
        <taxon>Cladosporiaceae</taxon>
        <taxon>Cryoendolithus</taxon>
    </lineage>
</organism>
<dbReference type="OrthoDB" id="10031947at2759"/>
<keyword evidence="2" id="KW-0805">Transcription regulation</keyword>
<dbReference type="GO" id="GO:0003677">
    <property type="term" value="F:DNA binding"/>
    <property type="evidence" value="ECO:0007669"/>
    <property type="project" value="UniProtKB-KW"/>
</dbReference>
<dbReference type="InterPro" id="IPR052073">
    <property type="entry name" value="Amide_Lactam_Regulators"/>
</dbReference>
<proteinExistence type="predicted"/>
<feature type="domain" description="Xylanolytic transcriptional activator regulatory" evidence="7">
    <location>
        <begin position="671"/>
        <end position="743"/>
    </location>
</feature>
<evidence type="ECO:0000313" key="8">
    <source>
        <dbReference type="EMBL" id="OQN99632.1"/>
    </source>
</evidence>
<accession>A0A1V8SKG8</accession>
<evidence type="ECO:0000256" key="5">
    <source>
        <dbReference type="ARBA" id="ARBA00023242"/>
    </source>
</evidence>
<dbReference type="AlphaFoldDB" id="A0A1V8SKG8"/>